<dbReference type="KEGG" id="rte:GSU10_04860"/>
<dbReference type="Pfam" id="PF05257">
    <property type="entry name" value="CHAP"/>
    <property type="match status" value="1"/>
</dbReference>
<dbReference type="PRINTS" id="PR01852">
    <property type="entry name" value="SIBAPROTEIN"/>
</dbReference>
<reference evidence="5" key="1">
    <citation type="submission" date="2019-12" db="EMBL/GenBank/DDBJ databases">
        <title>Complete and draft genome sequences of new strains and members of some known species of the genus Rathayibacter isolated from plants.</title>
        <authorList>
            <person name="Tarlachkov S.V."/>
            <person name="Starodumova I.P."/>
            <person name="Dorofeeva L.V."/>
            <person name="Prisyazhnaya N.V."/>
            <person name="Leyn S."/>
            <person name="Zlamal J."/>
            <person name="Elan M."/>
            <person name="Osterman A.L."/>
            <person name="Nadler S."/>
            <person name="Subbotin S.A."/>
            <person name="Evtushenko L.I."/>
        </authorList>
    </citation>
    <scope>NUCLEOTIDE SEQUENCE [LARGE SCALE GENOMIC DNA]</scope>
    <source>
        <strain evidence="5">VKM Ac-2761</strain>
    </source>
</reference>
<keyword evidence="2" id="KW-1133">Transmembrane helix</keyword>
<gene>
    <name evidence="4" type="ORF">GSU10_04860</name>
</gene>
<sequence>MTDEQVDESPNPDGVGRHPTRRSLREAQRVTPALPAARVATPILSPVRPVRRRRALRTAISTVAVAAIAGLVAVSALPAYSFDPAPDSQAAVEAAARIQALGNQKLTVASDAVPEQVVRDSYTAPTQAQLDEAAAQARALAAAEQAARDAETARLAQEAQAAAGTTAGTSVGGAAAGSTGTSTSVTPREEGDDYPWRDQLTDDQGGGLSPLRYYYRECVDFVAWRINRDQGSTGSPFRWTWGNMTPGGGSAYAWAGQWASHGWVTSSTPVPGAVAWFTGNHVAYVQAVNSDGTVSLEEYNWGNDHAYHKRTIPASQVALFLYPPS</sequence>
<feature type="region of interest" description="Disordered" evidence="1">
    <location>
        <begin position="1"/>
        <end position="32"/>
    </location>
</feature>
<evidence type="ECO:0000256" key="1">
    <source>
        <dbReference type="SAM" id="MobiDB-lite"/>
    </source>
</evidence>
<keyword evidence="2" id="KW-0812">Transmembrane</keyword>
<accession>A0AAE6RKW9</accession>
<name>A0AAE6RKW9_9MICO</name>
<feature type="domain" description="Peptidase C51" evidence="3">
    <location>
        <begin position="193"/>
        <end position="322"/>
    </location>
</feature>
<evidence type="ECO:0000259" key="3">
    <source>
        <dbReference type="PROSITE" id="PS50911"/>
    </source>
</evidence>
<dbReference type="Gene3D" id="3.90.1720.10">
    <property type="entry name" value="endopeptidase domain like (from Nostoc punctiforme)"/>
    <property type="match status" value="1"/>
</dbReference>
<evidence type="ECO:0000256" key="2">
    <source>
        <dbReference type="SAM" id="Phobius"/>
    </source>
</evidence>
<evidence type="ECO:0000313" key="4">
    <source>
        <dbReference type="EMBL" id="QHC55034.1"/>
    </source>
</evidence>
<dbReference type="InterPro" id="IPR007921">
    <property type="entry name" value="CHAP_dom"/>
</dbReference>
<dbReference type="PROSITE" id="PS50911">
    <property type="entry name" value="CHAP"/>
    <property type="match status" value="1"/>
</dbReference>
<proteinExistence type="predicted"/>
<dbReference type="SUPFAM" id="SSF54001">
    <property type="entry name" value="Cysteine proteinases"/>
    <property type="match status" value="1"/>
</dbReference>
<dbReference type="Proteomes" id="UP000465031">
    <property type="component" value="Chromosome"/>
</dbReference>
<protein>
    <submittedName>
        <fullName evidence="4">CHAP domain-containing protein</fullName>
    </submittedName>
</protein>
<dbReference type="RefSeq" id="WP_158286078.1">
    <property type="nucleotide sequence ID" value="NZ_CP047186.1"/>
</dbReference>
<feature type="region of interest" description="Disordered" evidence="1">
    <location>
        <begin position="151"/>
        <end position="203"/>
    </location>
</feature>
<dbReference type="EMBL" id="CP047186">
    <property type="protein sequence ID" value="QHC55034.1"/>
    <property type="molecule type" value="Genomic_DNA"/>
</dbReference>
<organism evidence="4 5">
    <name type="scientific">Rathayibacter tanaceti</name>
    <dbReference type="NCBI Taxonomy" id="1671680"/>
    <lineage>
        <taxon>Bacteria</taxon>
        <taxon>Bacillati</taxon>
        <taxon>Actinomycetota</taxon>
        <taxon>Actinomycetes</taxon>
        <taxon>Micrococcales</taxon>
        <taxon>Microbacteriaceae</taxon>
        <taxon>Rathayibacter</taxon>
    </lineage>
</organism>
<dbReference type="InterPro" id="IPR009148">
    <property type="entry name" value="PcsB-like"/>
</dbReference>
<feature type="compositionally biased region" description="Low complexity" evidence="1">
    <location>
        <begin position="176"/>
        <end position="186"/>
    </location>
</feature>
<evidence type="ECO:0000313" key="5">
    <source>
        <dbReference type="Proteomes" id="UP000465031"/>
    </source>
</evidence>
<feature type="transmembrane region" description="Helical" evidence="2">
    <location>
        <begin position="58"/>
        <end position="80"/>
    </location>
</feature>
<keyword evidence="2" id="KW-0472">Membrane</keyword>
<dbReference type="InterPro" id="IPR038765">
    <property type="entry name" value="Papain-like_cys_pep_sf"/>
</dbReference>
<dbReference type="AlphaFoldDB" id="A0AAE6RKW9"/>